<protein>
    <submittedName>
        <fullName evidence="2">Uncharacterized protein</fullName>
    </submittedName>
</protein>
<reference evidence="2" key="1">
    <citation type="journal article" date="2021" name="Genome Biol. Evol.">
        <title>The assembled and annotated genome of the fairy-ring fungus Marasmius oreades.</title>
        <authorList>
            <person name="Hiltunen M."/>
            <person name="Ament-Velasquez S.L."/>
            <person name="Johannesson H."/>
        </authorList>
    </citation>
    <scope>NUCLEOTIDE SEQUENCE</scope>
    <source>
        <strain evidence="2">03SP1</strain>
    </source>
</reference>
<dbReference type="GeneID" id="66071107"/>
<evidence type="ECO:0000313" key="3">
    <source>
        <dbReference type="Proteomes" id="UP001049176"/>
    </source>
</evidence>
<gene>
    <name evidence="2" type="ORF">E1B28_002031</name>
</gene>
<evidence type="ECO:0000256" key="1">
    <source>
        <dbReference type="SAM" id="Phobius"/>
    </source>
</evidence>
<organism evidence="2 3">
    <name type="scientific">Marasmius oreades</name>
    <name type="common">fairy-ring Marasmius</name>
    <dbReference type="NCBI Taxonomy" id="181124"/>
    <lineage>
        <taxon>Eukaryota</taxon>
        <taxon>Fungi</taxon>
        <taxon>Dikarya</taxon>
        <taxon>Basidiomycota</taxon>
        <taxon>Agaricomycotina</taxon>
        <taxon>Agaricomycetes</taxon>
        <taxon>Agaricomycetidae</taxon>
        <taxon>Agaricales</taxon>
        <taxon>Marasmiineae</taxon>
        <taxon>Marasmiaceae</taxon>
        <taxon>Marasmius</taxon>
    </lineage>
</organism>
<accession>A0A9P8AG93</accession>
<keyword evidence="3" id="KW-1185">Reference proteome</keyword>
<keyword evidence="1" id="KW-1133">Transmembrane helix</keyword>
<dbReference type="EMBL" id="CM032181">
    <property type="protein sequence ID" value="KAG7100258.1"/>
    <property type="molecule type" value="Genomic_DNA"/>
</dbReference>
<sequence>MLGGVFVYNVLLKNTTYPGSKIYGGSWIGPPLQVLDFNNQTYAAMVLIQATGLAPSPSPTVTSVNTSGFTSTKTGTIVGGVVGGVTFIAIVTGLILLFLCKRKQSRQGPSSILASSTPSVFIISHPPSIYGITPFILPEPWEMDIAPKPAKAIISHSNIHPAMDELWSRVAGWLSLCQRPVLSKSLAVTSRSHVSPPSYWQTHFVVAVARLSYIR</sequence>
<feature type="transmembrane region" description="Helical" evidence="1">
    <location>
        <begin position="77"/>
        <end position="100"/>
    </location>
</feature>
<dbReference type="AlphaFoldDB" id="A0A9P8AG93"/>
<dbReference type="KEGG" id="more:E1B28_002031"/>
<dbReference type="Proteomes" id="UP001049176">
    <property type="component" value="Chromosome 1"/>
</dbReference>
<proteinExistence type="predicted"/>
<evidence type="ECO:0000313" key="2">
    <source>
        <dbReference type="EMBL" id="KAG7100258.1"/>
    </source>
</evidence>
<keyword evidence="1" id="KW-0812">Transmembrane</keyword>
<name>A0A9P8AG93_9AGAR</name>
<comment type="caution">
    <text evidence="2">The sequence shown here is derived from an EMBL/GenBank/DDBJ whole genome shotgun (WGS) entry which is preliminary data.</text>
</comment>
<dbReference type="RefSeq" id="XP_043016728.1">
    <property type="nucleotide sequence ID" value="XM_043148014.1"/>
</dbReference>
<keyword evidence="1" id="KW-0472">Membrane</keyword>